<keyword evidence="2" id="KW-1185">Reference proteome</keyword>
<dbReference type="Proteomes" id="UP000634136">
    <property type="component" value="Unassembled WGS sequence"/>
</dbReference>
<sequence>MTEAFIQHLFSSLSRVRLRAFLTFQLAFSISRHTLLAREGRGPFLSTVSSAKRTGERSFRPSFPAPNPATERDLTLQKLKQSASSFAMAVVSDFSSSSSSSPVASFASLSSSAILLAISSQSKMCSLFSSSSQSTSVKLDKSNFLLWGSVVLSLMKATS</sequence>
<accession>A0A834T0Q3</accession>
<proteinExistence type="predicted"/>
<organism evidence="1 2">
    <name type="scientific">Senna tora</name>
    <dbReference type="NCBI Taxonomy" id="362788"/>
    <lineage>
        <taxon>Eukaryota</taxon>
        <taxon>Viridiplantae</taxon>
        <taxon>Streptophyta</taxon>
        <taxon>Embryophyta</taxon>
        <taxon>Tracheophyta</taxon>
        <taxon>Spermatophyta</taxon>
        <taxon>Magnoliopsida</taxon>
        <taxon>eudicotyledons</taxon>
        <taxon>Gunneridae</taxon>
        <taxon>Pentapetalae</taxon>
        <taxon>rosids</taxon>
        <taxon>fabids</taxon>
        <taxon>Fabales</taxon>
        <taxon>Fabaceae</taxon>
        <taxon>Caesalpinioideae</taxon>
        <taxon>Cassia clade</taxon>
        <taxon>Senna</taxon>
    </lineage>
</organism>
<name>A0A834T0Q3_9FABA</name>
<protein>
    <submittedName>
        <fullName evidence="1">Uncharacterized protein</fullName>
    </submittedName>
</protein>
<evidence type="ECO:0000313" key="1">
    <source>
        <dbReference type="EMBL" id="KAF7812787.1"/>
    </source>
</evidence>
<reference evidence="1" key="1">
    <citation type="submission" date="2020-09" db="EMBL/GenBank/DDBJ databases">
        <title>Genome-Enabled Discovery of Anthraquinone Biosynthesis in Senna tora.</title>
        <authorList>
            <person name="Kang S.-H."/>
            <person name="Pandey R.P."/>
            <person name="Lee C.-M."/>
            <person name="Sim J.-S."/>
            <person name="Jeong J.-T."/>
            <person name="Choi B.-S."/>
            <person name="Jung M."/>
            <person name="Ginzburg D."/>
            <person name="Zhao K."/>
            <person name="Won S.Y."/>
            <person name="Oh T.-J."/>
            <person name="Yu Y."/>
            <person name="Kim N.-H."/>
            <person name="Lee O.R."/>
            <person name="Lee T.-H."/>
            <person name="Bashyal P."/>
            <person name="Kim T.-S."/>
            <person name="Lee W.-H."/>
            <person name="Kawkins C."/>
            <person name="Kim C.-K."/>
            <person name="Kim J.S."/>
            <person name="Ahn B.O."/>
            <person name="Rhee S.Y."/>
            <person name="Sohng J.K."/>
        </authorList>
    </citation>
    <scope>NUCLEOTIDE SEQUENCE</scope>
    <source>
        <tissue evidence="1">Leaf</tissue>
    </source>
</reference>
<dbReference type="EMBL" id="JAAIUW010000010">
    <property type="protein sequence ID" value="KAF7812787.1"/>
    <property type="molecule type" value="Genomic_DNA"/>
</dbReference>
<comment type="caution">
    <text evidence="1">The sequence shown here is derived from an EMBL/GenBank/DDBJ whole genome shotgun (WGS) entry which is preliminary data.</text>
</comment>
<gene>
    <name evidence="1" type="ORF">G2W53_033763</name>
</gene>
<dbReference type="AlphaFoldDB" id="A0A834T0Q3"/>
<evidence type="ECO:0000313" key="2">
    <source>
        <dbReference type="Proteomes" id="UP000634136"/>
    </source>
</evidence>